<sequence>MNELIIYLVLFAVVSGHCILAGKMYRTVHRDADLSFKEKNDWKMKALVFPGYFWGQYRKLKQG</sequence>
<protein>
    <submittedName>
        <fullName evidence="1">Uncharacterized protein</fullName>
    </submittedName>
</protein>
<dbReference type="RefSeq" id="WP_343851474.1">
    <property type="nucleotide sequence ID" value="NZ_BAAAFI010000010.1"/>
</dbReference>
<reference evidence="1 2" key="1">
    <citation type="journal article" date="2019" name="Int. J. Syst. Evol. Microbiol.">
        <title>The Global Catalogue of Microorganisms (GCM) 10K type strain sequencing project: providing services to taxonomists for standard genome sequencing and annotation.</title>
        <authorList>
            <consortium name="The Broad Institute Genomics Platform"/>
            <consortium name="The Broad Institute Genome Sequencing Center for Infectious Disease"/>
            <person name="Wu L."/>
            <person name="Ma J."/>
        </authorList>
    </citation>
    <scope>NUCLEOTIDE SEQUENCE [LARGE SCALE GENOMIC DNA]</scope>
    <source>
        <strain evidence="1 2">JCM 16112</strain>
    </source>
</reference>
<evidence type="ECO:0000313" key="1">
    <source>
        <dbReference type="EMBL" id="GAA0879253.1"/>
    </source>
</evidence>
<name>A0ABN1N0W3_9BACT</name>
<proteinExistence type="predicted"/>
<gene>
    <name evidence="1" type="ORF">GCM10009119_22210</name>
</gene>
<dbReference type="EMBL" id="BAAAFI010000010">
    <property type="protein sequence ID" value="GAA0879253.1"/>
    <property type="molecule type" value="Genomic_DNA"/>
</dbReference>
<organism evidence="1 2">
    <name type="scientific">Algoriphagus jejuensis</name>
    <dbReference type="NCBI Taxonomy" id="419934"/>
    <lineage>
        <taxon>Bacteria</taxon>
        <taxon>Pseudomonadati</taxon>
        <taxon>Bacteroidota</taxon>
        <taxon>Cytophagia</taxon>
        <taxon>Cytophagales</taxon>
        <taxon>Cyclobacteriaceae</taxon>
        <taxon>Algoriphagus</taxon>
    </lineage>
</organism>
<dbReference type="Proteomes" id="UP001500469">
    <property type="component" value="Unassembled WGS sequence"/>
</dbReference>
<comment type="caution">
    <text evidence="1">The sequence shown here is derived from an EMBL/GenBank/DDBJ whole genome shotgun (WGS) entry which is preliminary data.</text>
</comment>
<keyword evidence="2" id="KW-1185">Reference proteome</keyword>
<evidence type="ECO:0000313" key="2">
    <source>
        <dbReference type="Proteomes" id="UP001500469"/>
    </source>
</evidence>
<accession>A0ABN1N0W3</accession>